<organism evidence="9 10">
    <name type="scientific">Desulfonispora thiosulfatigenes DSM 11270</name>
    <dbReference type="NCBI Taxonomy" id="656914"/>
    <lineage>
        <taxon>Bacteria</taxon>
        <taxon>Bacillati</taxon>
        <taxon>Bacillota</taxon>
        <taxon>Clostridia</taxon>
        <taxon>Eubacteriales</taxon>
        <taxon>Peptococcaceae</taxon>
        <taxon>Desulfonispora</taxon>
    </lineage>
</organism>
<dbReference type="PANTHER" id="PTHR32322:SF18">
    <property type="entry name" value="S-ADENOSYLMETHIONINE_S-ADENOSYLHOMOCYSTEINE TRANSPORTER"/>
    <property type="match status" value="1"/>
</dbReference>
<keyword evidence="10" id="KW-1185">Reference proteome</keyword>
<keyword evidence="3" id="KW-1003">Cell membrane</keyword>
<protein>
    <submittedName>
        <fullName evidence="9">Threonine/homoserine efflux transporter RhtA</fullName>
    </submittedName>
</protein>
<feature type="domain" description="EamA" evidence="8">
    <location>
        <begin position="162"/>
        <end position="297"/>
    </location>
</feature>
<evidence type="ECO:0000259" key="8">
    <source>
        <dbReference type="Pfam" id="PF00892"/>
    </source>
</evidence>
<dbReference type="RefSeq" id="WP_084052118.1">
    <property type="nucleotide sequence ID" value="NZ_FWWT01000007.1"/>
</dbReference>
<dbReference type="InterPro" id="IPR050638">
    <property type="entry name" value="AA-Vitamin_Transporters"/>
</dbReference>
<feature type="transmembrane region" description="Helical" evidence="7">
    <location>
        <begin position="223"/>
        <end position="244"/>
    </location>
</feature>
<feature type="transmembrane region" description="Helical" evidence="7">
    <location>
        <begin position="75"/>
        <end position="97"/>
    </location>
</feature>
<dbReference type="EMBL" id="FWWT01000007">
    <property type="protein sequence ID" value="SMB81671.1"/>
    <property type="molecule type" value="Genomic_DNA"/>
</dbReference>
<accession>A0A1W1ULI4</accession>
<gene>
    <name evidence="9" type="ORF">SAMN00017405_2162</name>
</gene>
<feature type="transmembrane region" description="Helical" evidence="7">
    <location>
        <begin position="193"/>
        <end position="211"/>
    </location>
</feature>
<keyword evidence="4 7" id="KW-0812">Transmembrane</keyword>
<evidence type="ECO:0000256" key="7">
    <source>
        <dbReference type="SAM" id="Phobius"/>
    </source>
</evidence>
<evidence type="ECO:0000313" key="10">
    <source>
        <dbReference type="Proteomes" id="UP000192731"/>
    </source>
</evidence>
<evidence type="ECO:0000256" key="1">
    <source>
        <dbReference type="ARBA" id="ARBA00004651"/>
    </source>
</evidence>
<evidence type="ECO:0000256" key="6">
    <source>
        <dbReference type="ARBA" id="ARBA00023136"/>
    </source>
</evidence>
<feature type="transmembrane region" description="Helical" evidence="7">
    <location>
        <begin position="256"/>
        <end position="275"/>
    </location>
</feature>
<dbReference type="SUPFAM" id="SSF103481">
    <property type="entry name" value="Multidrug resistance efflux transporter EmrE"/>
    <property type="match status" value="2"/>
</dbReference>
<dbReference type="InterPro" id="IPR000620">
    <property type="entry name" value="EamA_dom"/>
</dbReference>
<evidence type="ECO:0000256" key="5">
    <source>
        <dbReference type="ARBA" id="ARBA00022989"/>
    </source>
</evidence>
<feature type="transmembrane region" description="Helical" evidence="7">
    <location>
        <begin position="103"/>
        <end position="124"/>
    </location>
</feature>
<comment type="subcellular location">
    <subcellularLocation>
        <location evidence="1">Cell membrane</location>
        <topology evidence="1">Multi-pass membrane protein</topology>
    </subcellularLocation>
</comment>
<dbReference type="OrthoDB" id="9799821at2"/>
<evidence type="ECO:0000256" key="2">
    <source>
        <dbReference type="ARBA" id="ARBA00007362"/>
    </source>
</evidence>
<dbReference type="InterPro" id="IPR037185">
    <property type="entry name" value="EmrE-like"/>
</dbReference>
<comment type="similarity">
    <text evidence="2">Belongs to the EamA transporter family.</text>
</comment>
<evidence type="ECO:0000256" key="3">
    <source>
        <dbReference type="ARBA" id="ARBA00022475"/>
    </source>
</evidence>
<feature type="transmembrane region" description="Helical" evidence="7">
    <location>
        <begin position="133"/>
        <end position="152"/>
    </location>
</feature>
<proteinExistence type="inferred from homology"/>
<feature type="domain" description="EamA" evidence="8">
    <location>
        <begin position="18"/>
        <end position="147"/>
    </location>
</feature>
<keyword evidence="5 7" id="KW-1133">Transmembrane helix</keyword>
<dbReference type="AlphaFoldDB" id="A0A1W1ULI4"/>
<dbReference type="Pfam" id="PF00892">
    <property type="entry name" value="EamA"/>
    <property type="match status" value="2"/>
</dbReference>
<reference evidence="9 10" key="1">
    <citation type="submission" date="2017-04" db="EMBL/GenBank/DDBJ databases">
        <authorList>
            <person name="Afonso C.L."/>
            <person name="Miller P.J."/>
            <person name="Scott M.A."/>
            <person name="Spackman E."/>
            <person name="Goraichik I."/>
            <person name="Dimitrov K.M."/>
            <person name="Suarez D.L."/>
            <person name="Swayne D.E."/>
        </authorList>
    </citation>
    <scope>NUCLEOTIDE SEQUENCE [LARGE SCALE GENOMIC DNA]</scope>
    <source>
        <strain evidence="9 10">DSM 11270</strain>
    </source>
</reference>
<feature type="transmembrane region" description="Helical" evidence="7">
    <location>
        <begin position="45"/>
        <end position="63"/>
    </location>
</feature>
<keyword evidence="6 7" id="KW-0472">Membrane</keyword>
<feature type="transmembrane region" description="Helical" evidence="7">
    <location>
        <begin position="12"/>
        <end position="33"/>
    </location>
</feature>
<evidence type="ECO:0000256" key="4">
    <source>
        <dbReference type="ARBA" id="ARBA00022692"/>
    </source>
</evidence>
<evidence type="ECO:0000313" key="9">
    <source>
        <dbReference type="EMBL" id="SMB81671.1"/>
    </source>
</evidence>
<feature type="transmembrane region" description="Helical" evidence="7">
    <location>
        <begin position="281"/>
        <end position="302"/>
    </location>
</feature>
<feature type="transmembrane region" description="Helical" evidence="7">
    <location>
        <begin position="158"/>
        <end position="181"/>
    </location>
</feature>
<dbReference type="STRING" id="656914.SAMN00017405_2162"/>
<dbReference type="GO" id="GO:0005886">
    <property type="term" value="C:plasma membrane"/>
    <property type="evidence" value="ECO:0007669"/>
    <property type="project" value="UniProtKB-SubCell"/>
</dbReference>
<name>A0A1W1ULI4_DESTI</name>
<dbReference type="PANTHER" id="PTHR32322">
    <property type="entry name" value="INNER MEMBRANE TRANSPORTER"/>
    <property type="match status" value="1"/>
</dbReference>
<sequence>MSKAIQKQNKSNVFYGYLMVIAAFFWSGAFIAGKFSVQEFPVFSLTFYRFLFASMIIFLILIKTEQNWKIGREDLKTFLILAIIGMIGYHIFFFLALKYTSPVNASLIGAINPIITTILSFIFLKEVIKIKNVVAIVLSFSGVALIITNGKWQVLKSLSFNIGDLLMIIGVICWASYAILSKKALIKYSPLKVTSYAFLFCAILLIPMVILEKPWVYIPDTSLNGWLSIFYMSFFASVIGYLIHQIAIKNIGPSRSSLYINLVPLFSMILAYFFLHESISIIKLIASLLIIIGVLINIGVFFPDNKE</sequence>
<dbReference type="Proteomes" id="UP000192731">
    <property type="component" value="Unassembled WGS sequence"/>
</dbReference>